<keyword evidence="7" id="KW-0833">Ubl conjugation pathway</keyword>
<keyword evidence="5" id="KW-0227">DNA damage</keyword>
<sequence length="236" mass="27622">MSRAENSNCDFLDLSDAVCPICLYIFVEPILLPCQHRLCGPCFHSNLELTSLSCPLCKKRVGTWARRNKKLLIDVSFWKRVQKEFPNEVNARLQGTDNTDYEAFLTFPHHQFASEGEIRKEFESEMDKFHQEAECQRTEEETKSKEFIELLLKEEQEKKREELQGNEELSKELIQKLAHEEEMTKEDKKNEILSKKLIHEMTSPRGQLKAPSPRRSKKKPRQLSLKESLARASRVN</sequence>
<protein>
    <recommendedName>
        <fullName evidence="3">RING-type E3 ubiquitin transferase</fullName>
        <ecNumber evidence="3">2.3.2.27</ecNumber>
    </recommendedName>
</protein>
<dbReference type="InterPro" id="IPR013083">
    <property type="entry name" value="Znf_RING/FYVE/PHD"/>
</dbReference>
<name>C1BVP9_LEPSM</name>
<dbReference type="PROSITE" id="PS50089">
    <property type="entry name" value="ZF_RING_2"/>
    <property type="match status" value="1"/>
</dbReference>
<keyword evidence="9" id="KW-0539">Nucleus</keyword>
<dbReference type="EC" id="2.3.2.27" evidence="3"/>
<dbReference type="PANTHER" id="PTHR23328">
    <property type="entry name" value="RING-TYPE DOMAIN-CONTAINING PROTEIN"/>
    <property type="match status" value="1"/>
</dbReference>
<keyword evidence="11" id="KW-0175">Coiled coil</keyword>
<feature type="coiled-coil region" evidence="11">
    <location>
        <begin position="119"/>
        <end position="173"/>
    </location>
</feature>
<dbReference type="SUPFAM" id="SSF57850">
    <property type="entry name" value="RING/U-box"/>
    <property type="match status" value="1"/>
</dbReference>
<dbReference type="GO" id="GO:0006302">
    <property type="term" value="P:double-strand break repair"/>
    <property type="evidence" value="ECO:0007669"/>
    <property type="project" value="TreeGrafter"/>
</dbReference>
<evidence type="ECO:0000256" key="6">
    <source>
        <dbReference type="ARBA" id="ARBA00022771"/>
    </source>
</evidence>
<evidence type="ECO:0000256" key="2">
    <source>
        <dbReference type="ARBA" id="ARBA00004123"/>
    </source>
</evidence>
<keyword evidence="6 10" id="KW-0479">Metal-binding</keyword>
<dbReference type="Gene3D" id="3.30.40.10">
    <property type="entry name" value="Zinc/RING finger domain, C3HC4 (zinc finger)"/>
    <property type="match status" value="1"/>
</dbReference>
<evidence type="ECO:0000256" key="12">
    <source>
        <dbReference type="SAM" id="MobiDB-lite"/>
    </source>
</evidence>
<comment type="catalytic activity">
    <reaction evidence="1">
        <text>S-ubiquitinyl-[E2 ubiquitin-conjugating enzyme]-L-cysteine + [acceptor protein]-L-lysine = [E2 ubiquitin-conjugating enzyme]-L-cysteine + N(6)-ubiquitinyl-[acceptor protein]-L-lysine.</text>
        <dbReference type="EC" id="2.3.2.27"/>
    </reaction>
</comment>
<dbReference type="AlphaFoldDB" id="C1BVP9"/>
<organism evidence="14">
    <name type="scientific">Lepeophtheirus salmonis</name>
    <name type="common">Salmon louse</name>
    <name type="synonym">Caligus salmonis</name>
    <dbReference type="NCBI Taxonomy" id="72036"/>
    <lineage>
        <taxon>Eukaryota</taxon>
        <taxon>Metazoa</taxon>
        <taxon>Ecdysozoa</taxon>
        <taxon>Arthropoda</taxon>
        <taxon>Crustacea</taxon>
        <taxon>Multicrustacea</taxon>
        <taxon>Hexanauplia</taxon>
        <taxon>Copepoda</taxon>
        <taxon>Siphonostomatoida</taxon>
        <taxon>Caligidae</taxon>
        <taxon>Lepeophtheirus</taxon>
    </lineage>
</organism>
<dbReference type="Pfam" id="PF13923">
    <property type="entry name" value="zf-C3HC4_2"/>
    <property type="match status" value="1"/>
</dbReference>
<gene>
    <name evidence="14" type="primary">RN168</name>
</gene>
<evidence type="ECO:0000256" key="1">
    <source>
        <dbReference type="ARBA" id="ARBA00000900"/>
    </source>
</evidence>
<dbReference type="GO" id="GO:0061630">
    <property type="term" value="F:ubiquitin protein ligase activity"/>
    <property type="evidence" value="ECO:0007669"/>
    <property type="project" value="UniProtKB-EC"/>
</dbReference>
<evidence type="ECO:0000256" key="11">
    <source>
        <dbReference type="SAM" id="Coils"/>
    </source>
</evidence>
<dbReference type="InterPro" id="IPR051657">
    <property type="entry name" value="RNF168/RNF169_E3_ubiq-ligase"/>
</dbReference>
<feature type="compositionally biased region" description="Basic residues" evidence="12">
    <location>
        <begin position="212"/>
        <end position="221"/>
    </location>
</feature>
<dbReference type="SMART" id="SM00184">
    <property type="entry name" value="RING"/>
    <property type="match status" value="1"/>
</dbReference>
<reference evidence="14" key="1">
    <citation type="submission" date="2009-06" db="EMBL/GenBank/DDBJ databases">
        <title>Lepeophtheirus salmonis ESTs and full-length cDNAs.</title>
        <authorList>
            <person name="Yasuike M."/>
            <person name="von Schalburg K."/>
            <person name="Cooper G."/>
            <person name="Leong J."/>
            <person name="Jones S.R.M."/>
            <person name="Koop B.F."/>
        </authorList>
    </citation>
    <scope>NUCLEOTIDE SEQUENCE</scope>
    <source>
        <strain evidence="14">Pacific form</strain>
        <tissue evidence="14">Whole</tissue>
    </source>
</reference>
<feature type="compositionally biased region" description="Basic and acidic residues" evidence="12">
    <location>
        <begin position="180"/>
        <end position="199"/>
    </location>
</feature>
<keyword evidence="6 10" id="KW-0863">Zinc-finger</keyword>
<dbReference type="GO" id="GO:0008270">
    <property type="term" value="F:zinc ion binding"/>
    <property type="evidence" value="ECO:0007669"/>
    <property type="project" value="UniProtKB-KW"/>
</dbReference>
<dbReference type="GO" id="GO:0031491">
    <property type="term" value="F:nucleosome binding"/>
    <property type="evidence" value="ECO:0007669"/>
    <property type="project" value="TreeGrafter"/>
</dbReference>
<feature type="domain" description="RING-type" evidence="13">
    <location>
        <begin position="19"/>
        <end position="58"/>
    </location>
</feature>
<evidence type="ECO:0000256" key="5">
    <source>
        <dbReference type="ARBA" id="ARBA00022763"/>
    </source>
</evidence>
<evidence type="ECO:0000259" key="13">
    <source>
        <dbReference type="PROSITE" id="PS50089"/>
    </source>
</evidence>
<evidence type="ECO:0000256" key="4">
    <source>
        <dbReference type="ARBA" id="ARBA00022679"/>
    </source>
</evidence>
<dbReference type="GO" id="GO:0005634">
    <property type="term" value="C:nucleus"/>
    <property type="evidence" value="ECO:0007669"/>
    <property type="project" value="UniProtKB-SubCell"/>
</dbReference>
<dbReference type="CDD" id="cd22249">
    <property type="entry name" value="UDM1_RNF168_RNF169-like"/>
    <property type="match status" value="1"/>
</dbReference>
<evidence type="ECO:0000256" key="10">
    <source>
        <dbReference type="PROSITE-ProRule" id="PRU00175"/>
    </source>
</evidence>
<keyword evidence="8" id="KW-0862">Zinc</keyword>
<dbReference type="OrthoDB" id="426657at2759"/>
<feature type="region of interest" description="Disordered" evidence="12">
    <location>
        <begin position="180"/>
        <end position="236"/>
    </location>
</feature>
<comment type="subcellular location">
    <subcellularLocation>
        <location evidence="2">Nucleus</location>
    </subcellularLocation>
</comment>
<evidence type="ECO:0000313" key="14">
    <source>
        <dbReference type="EMBL" id="ACO13102.1"/>
    </source>
</evidence>
<dbReference type="PANTHER" id="PTHR23328:SF0">
    <property type="entry name" value="RING-TYPE DOMAIN-CONTAINING PROTEIN"/>
    <property type="match status" value="1"/>
</dbReference>
<dbReference type="EMBL" id="BT078678">
    <property type="protein sequence ID" value="ACO13102.1"/>
    <property type="molecule type" value="mRNA"/>
</dbReference>
<keyword evidence="4" id="KW-0808">Transferase</keyword>
<evidence type="ECO:0000256" key="3">
    <source>
        <dbReference type="ARBA" id="ARBA00012483"/>
    </source>
</evidence>
<evidence type="ECO:0000256" key="9">
    <source>
        <dbReference type="ARBA" id="ARBA00023242"/>
    </source>
</evidence>
<proteinExistence type="evidence at transcript level"/>
<dbReference type="GO" id="GO:0035861">
    <property type="term" value="C:site of double-strand break"/>
    <property type="evidence" value="ECO:0007669"/>
    <property type="project" value="TreeGrafter"/>
</dbReference>
<evidence type="ECO:0000256" key="8">
    <source>
        <dbReference type="ARBA" id="ARBA00022833"/>
    </source>
</evidence>
<evidence type="ECO:0000256" key="7">
    <source>
        <dbReference type="ARBA" id="ARBA00022786"/>
    </source>
</evidence>
<accession>C1BVP9</accession>
<dbReference type="InterPro" id="IPR001841">
    <property type="entry name" value="Znf_RING"/>
</dbReference>